<feature type="domain" description="Lipid/polyisoprenoid-binding YceI-like" evidence="3">
    <location>
        <begin position="20"/>
        <end position="193"/>
    </location>
</feature>
<comment type="caution">
    <text evidence="4">The sequence shown here is derived from an EMBL/GenBank/DDBJ whole genome shotgun (WGS) entry which is preliminary data.</text>
</comment>
<name>A0ABT4TMC5_9ACTN</name>
<feature type="region of interest" description="Disordered" evidence="2">
    <location>
        <begin position="1"/>
        <end position="20"/>
    </location>
</feature>
<evidence type="ECO:0000259" key="3">
    <source>
        <dbReference type="SMART" id="SM00867"/>
    </source>
</evidence>
<evidence type="ECO:0000313" key="4">
    <source>
        <dbReference type="EMBL" id="MDA2805843.1"/>
    </source>
</evidence>
<dbReference type="EMBL" id="JAQFWP010000026">
    <property type="protein sequence ID" value="MDA2805843.1"/>
    <property type="molecule type" value="Genomic_DNA"/>
</dbReference>
<sequence length="208" mass="22549">MVHDAGPPPDARPPQPEPGTWYVDPAHSCIIFVARYLGFGRVQGTFGDSWGTVAVAEDPLASKVDVTVRTASLNTGVQARDAHLRSPDLLDTDAHPEMRFTSTALEPRGRGRNAFRMYGDLTLHGTTRPLELDCQWGGEAPDLQDPEGIHAHFFAANGSITLSDFGIADVGPTAWGARVIGDTVDIVLEVRVQNADPTEWLRQIGHFA</sequence>
<dbReference type="PANTHER" id="PTHR34406">
    <property type="entry name" value="PROTEIN YCEI"/>
    <property type="match status" value="1"/>
</dbReference>
<comment type="similarity">
    <text evidence="1">Belongs to the UPF0312 family.</text>
</comment>
<evidence type="ECO:0000313" key="5">
    <source>
        <dbReference type="Proteomes" id="UP001165685"/>
    </source>
</evidence>
<evidence type="ECO:0000256" key="1">
    <source>
        <dbReference type="ARBA" id="ARBA00008812"/>
    </source>
</evidence>
<reference evidence="4" key="1">
    <citation type="submission" date="2023-01" db="EMBL/GenBank/DDBJ databases">
        <title>Draft genome sequence of Nocardiopsis sp. LSu2-4 isolated from halophytes.</title>
        <authorList>
            <person name="Duangmal K."/>
            <person name="Chantavorakit T."/>
        </authorList>
    </citation>
    <scope>NUCLEOTIDE SEQUENCE</scope>
    <source>
        <strain evidence="4">LSu2-4</strain>
    </source>
</reference>
<keyword evidence="5" id="KW-1185">Reference proteome</keyword>
<dbReference type="Gene3D" id="2.40.128.110">
    <property type="entry name" value="Lipid/polyisoprenoid-binding, YceI-like"/>
    <property type="match status" value="1"/>
</dbReference>
<accession>A0ABT4TMC5</accession>
<gene>
    <name evidence="4" type="ORF">O4U47_15105</name>
</gene>
<feature type="compositionally biased region" description="Pro residues" evidence="2">
    <location>
        <begin position="1"/>
        <end position="17"/>
    </location>
</feature>
<organism evidence="4 5">
    <name type="scientific">Nocardiopsis suaedae</name>
    <dbReference type="NCBI Taxonomy" id="3018444"/>
    <lineage>
        <taxon>Bacteria</taxon>
        <taxon>Bacillati</taxon>
        <taxon>Actinomycetota</taxon>
        <taxon>Actinomycetes</taxon>
        <taxon>Streptosporangiales</taxon>
        <taxon>Nocardiopsidaceae</taxon>
        <taxon>Nocardiopsis</taxon>
    </lineage>
</organism>
<dbReference type="RefSeq" id="WP_270678495.1">
    <property type="nucleotide sequence ID" value="NZ_JAQFWP010000026.1"/>
</dbReference>
<dbReference type="Pfam" id="PF04264">
    <property type="entry name" value="YceI"/>
    <property type="match status" value="1"/>
</dbReference>
<protein>
    <submittedName>
        <fullName evidence="4">YceI family protein</fullName>
    </submittedName>
</protein>
<proteinExistence type="inferred from homology"/>
<evidence type="ECO:0000256" key="2">
    <source>
        <dbReference type="SAM" id="MobiDB-lite"/>
    </source>
</evidence>
<dbReference type="PANTHER" id="PTHR34406:SF1">
    <property type="entry name" value="PROTEIN YCEI"/>
    <property type="match status" value="1"/>
</dbReference>
<dbReference type="SUPFAM" id="SSF101874">
    <property type="entry name" value="YceI-like"/>
    <property type="match status" value="1"/>
</dbReference>
<dbReference type="InterPro" id="IPR036761">
    <property type="entry name" value="TTHA0802/YceI-like_sf"/>
</dbReference>
<dbReference type="SMART" id="SM00867">
    <property type="entry name" value="YceI"/>
    <property type="match status" value="1"/>
</dbReference>
<dbReference type="Proteomes" id="UP001165685">
    <property type="component" value="Unassembled WGS sequence"/>
</dbReference>
<dbReference type="InterPro" id="IPR007372">
    <property type="entry name" value="Lipid/polyisoprenoid-bd_YceI"/>
</dbReference>